<dbReference type="AlphaFoldDB" id="A0A0F9SFZ5"/>
<proteinExistence type="predicted"/>
<accession>A0A0F9SFZ5</accession>
<evidence type="ECO:0000313" key="2">
    <source>
        <dbReference type="EMBL" id="KKN35906.1"/>
    </source>
</evidence>
<gene>
    <name evidence="2" type="ORF">LCGC14_0779100</name>
</gene>
<feature type="coiled-coil region" evidence="1">
    <location>
        <begin position="39"/>
        <end position="66"/>
    </location>
</feature>
<evidence type="ECO:0000256" key="1">
    <source>
        <dbReference type="SAM" id="Coils"/>
    </source>
</evidence>
<organism evidence="2">
    <name type="scientific">marine sediment metagenome</name>
    <dbReference type="NCBI Taxonomy" id="412755"/>
    <lineage>
        <taxon>unclassified sequences</taxon>
        <taxon>metagenomes</taxon>
        <taxon>ecological metagenomes</taxon>
    </lineage>
</organism>
<sequence length="67" mass="7933">MGKWSKRNDNRRRLSQAAHLIDNAIEHLMIIHKSYPEGYEKHQRVLQVYAVALDDLKQEIEGYRADI</sequence>
<keyword evidence="1" id="KW-0175">Coiled coil</keyword>
<name>A0A0F9SFZ5_9ZZZZ</name>
<protein>
    <submittedName>
        <fullName evidence="2">Uncharacterized protein</fullName>
    </submittedName>
</protein>
<comment type="caution">
    <text evidence="2">The sequence shown here is derived from an EMBL/GenBank/DDBJ whole genome shotgun (WGS) entry which is preliminary data.</text>
</comment>
<reference evidence="2" key="1">
    <citation type="journal article" date="2015" name="Nature">
        <title>Complex archaea that bridge the gap between prokaryotes and eukaryotes.</title>
        <authorList>
            <person name="Spang A."/>
            <person name="Saw J.H."/>
            <person name="Jorgensen S.L."/>
            <person name="Zaremba-Niedzwiedzka K."/>
            <person name="Martijn J."/>
            <person name="Lind A.E."/>
            <person name="van Eijk R."/>
            <person name="Schleper C."/>
            <person name="Guy L."/>
            <person name="Ettema T.J."/>
        </authorList>
    </citation>
    <scope>NUCLEOTIDE SEQUENCE</scope>
</reference>
<dbReference type="EMBL" id="LAZR01002003">
    <property type="protein sequence ID" value="KKN35906.1"/>
    <property type="molecule type" value="Genomic_DNA"/>
</dbReference>